<dbReference type="PANTHER" id="PTHR43142:SF8">
    <property type="entry name" value="CARBOXYLIC ESTER HYDROLASE"/>
    <property type="match status" value="1"/>
</dbReference>
<evidence type="ECO:0000313" key="2">
    <source>
        <dbReference type="EMBL" id="USW55255.1"/>
    </source>
</evidence>
<gene>
    <name evidence="2" type="ORF">Slin15195_G085740</name>
</gene>
<dbReference type="OrthoDB" id="6846267at2759"/>
<feature type="domain" description="Carboxylesterase type B" evidence="1">
    <location>
        <begin position="28"/>
        <end position="526"/>
    </location>
</feature>
<dbReference type="Pfam" id="PF00135">
    <property type="entry name" value="COesterase"/>
    <property type="match status" value="1"/>
</dbReference>
<organism evidence="2 3">
    <name type="scientific">Septoria linicola</name>
    <dbReference type="NCBI Taxonomy" id="215465"/>
    <lineage>
        <taxon>Eukaryota</taxon>
        <taxon>Fungi</taxon>
        <taxon>Dikarya</taxon>
        <taxon>Ascomycota</taxon>
        <taxon>Pezizomycotina</taxon>
        <taxon>Dothideomycetes</taxon>
        <taxon>Dothideomycetidae</taxon>
        <taxon>Mycosphaerellales</taxon>
        <taxon>Mycosphaerellaceae</taxon>
        <taxon>Septoria</taxon>
    </lineage>
</organism>
<dbReference type="AlphaFoldDB" id="A0A9Q9AZ93"/>
<dbReference type="PANTHER" id="PTHR43142">
    <property type="entry name" value="CARBOXYLIC ESTER HYDROLASE"/>
    <property type="match status" value="1"/>
</dbReference>
<proteinExistence type="predicted"/>
<reference evidence="2" key="1">
    <citation type="submission" date="2022-06" db="EMBL/GenBank/DDBJ databases">
        <title>Complete genome sequences of two strains of the flax pathogen Septoria linicola.</title>
        <authorList>
            <person name="Lapalu N."/>
            <person name="Simon A."/>
            <person name="Demenou B."/>
            <person name="Paumier D."/>
            <person name="Guillot M.-P."/>
            <person name="Gout L."/>
            <person name="Valade R."/>
        </authorList>
    </citation>
    <scope>NUCLEOTIDE SEQUENCE</scope>
    <source>
        <strain evidence="2">SE15195</strain>
    </source>
</reference>
<evidence type="ECO:0000259" key="1">
    <source>
        <dbReference type="Pfam" id="PF00135"/>
    </source>
</evidence>
<dbReference type="Gene3D" id="3.40.50.1820">
    <property type="entry name" value="alpha/beta hydrolase"/>
    <property type="match status" value="1"/>
</dbReference>
<dbReference type="GO" id="GO:0016787">
    <property type="term" value="F:hydrolase activity"/>
    <property type="evidence" value="ECO:0007669"/>
    <property type="project" value="UniProtKB-KW"/>
</dbReference>
<keyword evidence="3" id="KW-1185">Reference proteome</keyword>
<protein>
    <submittedName>
        <fullName evidence="2">Carboxylesterase, type B, carboxylesterase type B, alpha/Beta hydrolase</fullName>
    </submittedName>
</protein>
<name>A0A9Q9AZ93_9PEZI</name>
<dbReference type="InterPro" id="IPR002018">
    <property type="entry name" value="CarbesteraseB"/>
</dbReference>
<dbReference type="PROSITE" id="PS00941">
    <property type="entry name" value="CARBOXYLESTERASE_B_2"/>
    <property type="match status" value="1"/>
</dbReference>
<keyword evidence="2" id="KW-0378">Hydrolase</keyword>
<dbReference type="SUPFAM" id="SSF53474">
    <property type="entry name" value="alpha/beta-Hydrolases"/>
    <property type="match status" value="1"/>
</dbReference>
<evidence type="ECO:0000313" key="3">
    <source>
        <dbReference type="Proteomes" id="UP001056384"/>
    </source>
</evidence>
<accession>A0A9Q9AZ93</accession>
<dbReference type="Proteomes" id="UP001056384">
    <property type="component" value="Chromosome 7"/>
</dbReference>
<dbReference type="InterPro" id="IPR029058">
    <property type="entry name" value="AB_hydrolase_fold"/>
</dbReference>
<dbReference type="InterPro" id="IPR019819">
    <property type="entry name" value="Carboxylesterase_B_CS"/>
</dbReference>
<dbReference type="EMBL" id="CP099424">
    <property type="protein sequence ID" value="USW55255.1"/>
    <property type="molecule type" value="Genomic_DNA"/>
</dbReference>
<sequence>MLRAVKSFTHLGSSKKKKLGVTNSTRKDHVLKTARGSLVGTEVCDTKTYLPIYRLYARIRYALPPTGDRRWRKPEPLPADWIFSDGNNHPRDYRRFGNICPQLEGEFTAIDMSNWQDVVENMMDEDCLYLNIWVPAGAAQPSAGWPVQFVFPSGGLQCGHGMQQNFLDPIDVLREHQTDSQIIVSANSRVGIFGYLASEELMIDGMNLSLPTPMSSSAGNFGLWDLRLALQWTYDHIHLFGGNPNNISAGGSGLITALQLHYDAFQPPENRIIRRAFLFSGAISIQPEPANSYKPSRQFDEICHQLMVDQDLPGKEKIQLLRGVSVEKLLSVVRTLEVDFKPVTDGKGGFVPVWLMSSIWNGELGRRLKQRNVQIVIGDPRDERLFYDHISRAGIAANRPSASRTMSSREALMSKLKTHFPTDICDELIKKYARDITDWSSVYCDIMADVQCHAAVRGFAQCLFYGGMSTQDVLRYHIAWRPKSVDDWISPGTGISHFMDLPVWWYSGWRAGFSTKDKHDVLVFTGPFARFLKGEQSGSVGWGTEAEFEVRLLSPGGAVLVAEDQLWVRKLDVWNTLRDVQRSRHAPRADSVVQANGGF</sequence>